<reference evidence="2" key="1">
    <citation type="journal article" date="2020" name="Stud. Mycol.">
        <title>101 Dothideomycetes genomes: a test case for predicting lifestyles and emergence of pathogens.</title>
        <authorList>
            <person name="Haridas S."/>
            <person name="Albert R."/>
            <person name="Binder M."/>
            <person name="Bloem J."/>
            <person name="Labutti K."/>
            <person name="Salamov A."/>
            <person name="Andreopoulos B."/>
            <person name="Baker S."/>
            <person name="Barry K."/>
            <person name="Bills G."/>
            <person name="Bluhm B."/>
            <person name="Cannon C."/>
            <person name="Castanera R."/>
            <person name="Culley D."/>
            <person name="Daum C."/>
            <person name="Ezra D."/>
            <person name="Gonzalez J."/>
            <person name="Henrissat B."/>
            <person name="Kuo A."/>
            <person name="Liang C."/>
            <person name="Lipzen A."/>
            <person name="Lutzoni F."/>
            <person name="Magnuson J."/>
            <person name="Mondo S."/>
            <person name="Nolan M."/>
            <person name="Ohm R."/>
            <person name="Pangilinan J."/>
            <person name="Park H.-J."/>
            <person name="Ramirez L."/>
            <person name="Alfaro M."/>
            <person name="Sun H."/>
            <person name="Tritt A."/>
            <person name="Yoshinaga Y."/>
            <person name="Zwiers L.-H."/>
            <person name="Turgeon B."/>
            <person name="Goodwin S."/>
            <person name="Spatafora J."/>
            <person name="Crous P."/>
            <person name="Grigoriev I."/>
        </authorList>
    </citation>
    <scope>NUCLEOTIDE SEQUENCE</scope>
    <source>
        <strain evidence="2">HMLAC05119</strain>
    </source>
</reference>
<name>A0A6A5QTA6_AMPQU</name>
<feature type="signal peptide" evidence="1">
    <location>
        <begin position="1"/>
        <end position="26"/>
    </location>
</feature>
<accession>A0A6A5QTA6</accession>
<keyword evidence="3" id="KW-1185">Reference proteome</keyword>
<dbReference type="EMBL" id="ML979133">
    <property type="protein sequence ID" value="KAF1919021.1"/>
    <property type="molecule type" value="Genomic_DNA"/>
</dbReference>
<dbReference type="Proteomes" id="UP000800096">
    <property type="component" value="Unassembled WGS sequence"/>
</dbReference>
<proteinExistence type="predicted"/>
<dbReference type="PROSITE" id="PS51257">
    <property type="entry name" value="PROKAR_LIPOPROTEIN"/>
    <property type="match status" value="1"/>
</dbReference>
<organism evidence="2 3">
    <name type="scientific">Ampelomyces quisqualis</name>
    <name type="common">Powdery mildew agent</name>
    <dbReference type="NCBI Taxonomy" id="50730"/>
    <lineage>
        <taxon>Eukaryota</taxon>
        <taxon>Fungi</taxon>
        <taxon>Dikarya</taxon>
        <taxon>Ascomycota</taxon>
        <taxon>Pezizomycotina</taxon>
        <taxon>Dothideomycetes</taxon>
        <taxon>Pleosporomycetidae</taxon>
        <taxon>Pleosporales</taxon>
        <taxon>Pleosporineae</taxon>
        <taxon>Phaeosphaeriaceae</taxon>
        <taxon>Ampelomyces</taxon>
    </lineage>
</organism>
<evidence type="ECO:0000313" key="3">
    <source>
        <dbReference type="Proteomes" id="UP000800096"/>
    </source>
</evidence>
<protein>
    <submittedName>
        <fullName evidence="2">Uncharacterized protein</fullName>
    </submittedName>
</protein>
<sequence>MRMTRYGASTVPRNLFLIHVLGGLAACNTKHSCPSSLAAPRVALRSYLPRALRGYLNSYYYRASIGSNIEKYIIPKATNTSTLLIVTNSKKYYVNIAYYTKSKRLKAI</sequence>
<gene>
    <name evidence="2" type="ORF">BDU57DRAFT_527123</name>
</gene>
<evidence type="ECO:0000256" key="1">
    <source>
        <dbReference type="SAM" id="SignalP"/>
    </source>
</evidence>
<feature type="chain" id="PRO_5025450733" evidence="1">
    <location>
        <begin position="27"/>
        <end position="108"/>
    </location>
</feature>
<keyword evidence="1" id="KW-0732">Signal</keyword>
<evidence type="ECO:0000313" key="2">
    <source>
        <dbReference type="EMBL" id="KAF1919021.1"/>
    </source>
</evidence>
<dbReference type="AlphaFoldDB" id="A0A6A5QTA6"/>